<dbReference type="Gene3D" id="3.40.50.150">
    <property type="entry name" value="Vaccinia Virus protein VP39"/>
    <property type="match status" value="1"/>
</dbReference>
<gene>
    <name evidence="3" type="ORF">HZF24_14045</name>
</gene>
<keyword evidence="3" id="KW-0489">Methyltransferase</keyword>
<proteinExistence type="predicted"/>
<protein>
    <submittedName>
        <fullName evidence="3">Class I SAM-dependent methyltransferase</fullName>
    </submittedName>
</protein>
<dbReference type="InterPro" id="IPR041698">
    <property type="entry name" value="Methyltransf_25"/>
</dbReference>
<keyword evidence="1" id="KW-0808">Transferase</keyword>
<dbReference type="EMBL" id="JACBNQ010000019">
    <property type="protein sequence ID" value="NYB75265.1"/>
    <property type="molecule type" value="Genomic_DNA"/>
</dbReference>
<evidence type="ECO:0000259" key="2">
    <source>
        <dbReference type="Pfam" id="PF13649"/>
    </source>
</evidence>
<evidence type="ECO:0000313" key="3">
    <source>
        <dbReference type="EMBL" id="NYB75265.1"/>
    </source>
</evidence>
<keyword evidence="4" id="KW-1185">Reference proteome</keyword>
<dbReference type="GO" id="GO:0008168">
    <property type="term" value="F:methyltransferase activity"/>
    <property type="evidence" value="ECO:0007669"/>
    <property type="project" value="UniProtKB-KW"/>
</dbReference>
<dbReference type="InterPro" id="IPR029063">
    <property type="entry name" value="SAM-dependent_MTases_sf"/>
</dbReference>
<dbReference type="CDD" id="cd02440">
    <property type="entry name" value="AdoMet_MTases"/>
    <property type="match status" value="1"/>
</dbReference>
<organism evidence="3 4">
    <name type="scientific">Sedimentibacter hydroxybenzoicus DSM 7310</name>
    <dbReference type="NCBI Taxonomy" id="1123245"/>
    <lineage>
        <taxon>Bacteria</taxon>
        <taxon>Bacillati</taxon>
        <taxon>Bacillota</taxon>
        <taxon>Tissierellia</taxon>
        <taxon>Sedimentibacter</taxon>
    </lineage>
</organism>
<comment type="caution">
    <text evidence="3">The sequence shown here is derived from an EMBL/GenBank/DDBJ whole genome shotgun (WGS) entry which is preliminary data.</text>
</comment>
<dbReference type="RefSeq" id="WP_179238970.1">
    <property type="nucleotide sequence ID" value="NZ_JACBNQ010000019.1"/>
</dbReference>
<dbReference type="Proteomes" id="UP000611629">
    <property type="component" value="Unassembled WGS sequence"/>
</dbReference>
<feature type="domain" description="Methyltransferase" evidence="2">
    <location>
        <begin position="51"/>
        <end position="144"/>
    </location>
</feature>
<dbReference type="Pfam" id="PF13649">
    <property type="entry name" value="Methyltransf_25"/>
    <property type="match status" value="1"/>
</dbReference>
<dbReference type="SUPFAM" id="SSF53335">
    <property type="entry name" value="S-adenosyl-L-methionine-dependent methyltransferases"/>
    <property type="match status" value="1"/>
</dbReference>
<reference evidence="3" key="1">
    <citation type="submission" date="2020-07" db="EMBL/GenBank/DDBJ databases">
        <title>Genomic analysis of a strain of Sedimentibacter Hydroxybenzoicus DSM7310.</title>
        <authorList>
            <person name="Ma S."/>
        </authorList>
    </citation>
    <scope>NUCLEOTIDE SEQUENCE</scope>
    <source>
        <strain evidence="3">DSM 7310</strain>
    </source>
</reference>
<dbReference type="AlphaFoldDB" id="A0A974GXP0"/>
<evidence type="ECO:0000313" key="4">
    <source>
        <dbReference type="Proteomes" id="UP000611629"/>
    </source>
</evidence>
<sequence>MLDNQGFDLWADDYDKTVNISEENNEYPFAGYKDVLNYIYNRVMKQNNPGILDIGFGTGILTTQLYNVGCNVTGIDFSSNMIDIAKKKMPDALLINWDFIKGLPDEIKNHKFDYIISTYAIHHLTDEEKIKFIKSLSNLLNTNGEILIGDVSFETREELEEGKNRYKNSWDNDEVYFIADEVMKSLNDTCYCTYIKISHCAGILTVTDK</sequence>
<dbReference type="PANTHER" id="PTHR43861">
    <property type="entry name" value="TRANS-ACONITATE 2-METHYLTRANSFERASE-RELATED"/>
    <property type="match status" value="1"/>
</dbReference>
<dbReference type="GO" id="GO:0032259">
    <property type="term" value="P:methylation"/>
    <property type="evidence" value="ECO:0007669"/>
    <property type="project" value="UniProtKB-KW"/>
</dbReference>
<evidence type="ECO:0000256" key="1">
    <source>
        <dbReference type="ARBA" id="ARBA00022679"/>
    </source>
</evidence>
<name>A0A974GXP0_SEDHY</name>
<accession>A0A974GXP0</accession>